<dbReference type="AlphaFoldDB" id="A0A4Q8AKF6"/>
<feature type="chain" id="PRO_5020976080" description="LppP/LprE lipoprotein" evidence="2">
    <location>
        <begin position="31"/>
        <end position="204"/>
    </location>
</feature>
<dbReference type="RefSeq" id="WP_130505010.1">
    <property type="nucleotide sequence ID" value="NZ_SHLC01000001.1"/>
</dbReference>
<name>A0A4Q8AKF6_9MICO</name>
<gene>
    <name evidence="3" type="ORF">EV379_0818</name>
</gene>
<feature type="region of interest" description="Disordered" evidence="1">
    <location>
        <begin position="31"/>
        <end position="67"/>
    </location>
</feature>
<keyword evidence="4" id="KW-1185">Reference proteome</keyword>
<evidence type="ECO:0008006" key="5">
    <source>
        <dbReference type="Google" id="ProtNLM"/>
    </source>
</evidence>
<protein>
    <recommendedName>
        <fullName evidence="5">LppP/LprE lipoprotein</fullName>
    </recommendedName>
</protein>
<dbReference type="Proteomes" id="UP000291483">
    <property type="component" value="Unassembled WGS sequence"/>
</dbReference>
<dbReference type="OrthoDB" id="5007821at2"/>
<proteinExistence type="predicted"/>
<comment type="caution">
    <text evidence="3">The sequence shown here is derived from an EMBL/GenBank/DDBJ whole genome shotgun (WGS) entry which is preliminary data.</text>
</comment>
<feature type="compositionally biased region" description="Low complexity" evidence="1">
    <location>
        <begin position="31"/>
        <end position="50"/>
    </location>
</feature>
<evidence type="ECO:0000256" key="1">
    <source>
        <dbReference type="SAM" id="MobiDB-lite"/>
    </source>
</evidence>
<evidence type="ECO:0000313" key="4">
    <source>
        <dbReference type="Proteomes" id="UP000291483"/>
    </source>
</evidence>
<sequence length="204" mass="20908">MTKWGRVFTAAIVLVVAATVSGCSEQSAPAAEPTAAAPTATASETATPSAAPSPTPVPAPTELDPADYAPVDFGQGVVFTSPARDLACGIVTLSGEPDSAVWGCRIGEDKEWEFPDSDPSDFCYDSQVPCGFGIEATGSGEPHPRKRGDAAFESEYSETSLALPIGSSVGYDNVVCTSTEAGISCAHALSGHGFTISTSVNDIW</sequence>
<evidence type="ECO:0000313" key="3">
    <source>
        <dbReference type="EMBL" id="RZU64521.1"/>
    </source>
</evidence>
<evidence type="ECO:0000256" key="2">
    <source>
        <dbReference type="SAM" id="SignalP"/>
    </source>
</evidence>
<accession>A0A4Q8AKF6</accession>
<organism evidence="3 4">
    <name type="scientific">Microterricola gilva</name>
    <dbReference type="NCBI Taxonomy" id="393267"/>
    <lineage>
        <taxon>Bacteria</taxon>
        <taxon>Bacillati</taxon>
        <taxon>Actinomycetota</taxon>
        <taxon>Actinomycetes</taxon>
        <taxon>Micrococcales</taxon>
        <taxon>Microbacteriaceae</taxon>
        <taxon>Microterricola</taxon>
    </lineage>
</organism>
<reference evidence="3 4" key="1">
    <citation type="submission" date="2019-02" db="EMBL/GenBank/DDBJ databases">
        <title>Sequencing the genomes of 1000 actinobacteria strains.</title>
        <authorList>
            <person name="Klenk H.-P."/>
        </authorList>
    </citation>
    <scope>NUCLEOTIDE SEQUENCE [LARGE SCALE GENOMIC DNA]</scope>
    <source>
        <strain evidence="3 4">DSM 18319</strain>
    </source>
</reference>
<keyword evidence="2" id="KW-0732">Signal</keyword>
<dbReference type="PROSITE" id="PS51257">
    <property type="entry name" value="PROKAR_LIPOPROTEIN"/>
    <property type="match status" value="1"/>
</dbReference>
<dbReference type="EMBL" id="SHLC01000001">
    <property type="protein sequence ID" value="RZU64521.1"/>
    <property type="molecule type" value="Genomic_DNA"/>
</dbReference>
<feature type="signal peptide" evidence="2">
    <location>
        <begin position="1"/>
        <end position="30"/>
    </location>
</feature>